<dbReference type="AlphaFoldDB" id="A0A7C6EDN0"/>
<evidence type="ECO:0000259" key="1">
    <source>
        <dbReference type="Pfam" id="PF01522"/>
    </source>
</evidence>
<evidence type="ECO:0000313" key="2">
    <source>
        <dbReference type="EMBL" id="HHS52202.1"/>
    </source>
</evidence>
<gene>
    <name evidence="2" type="ORF">ENW73_04970</name>
</gene>
<proteinExistence type="predicted"/>
<protein>
    <recommendedName>
        <fullName evidence="1">NodB homology domain-containing protein</fullName>
    </recommendedName>
</protein>
<accession>A0A7C6EDN0</accession>
<dbReference type="EMBL" id="DTLI01000131">
    <property type="protein sequence ID" value="HHS52202.1"/>
    <property type="molecule type" value="Genomic_DNA"/>
</dbReference>
<dbReference type="InterPro" id="IPR002509">
    <property type="entry name" value="NODB_dom"/>
</dbReference>
<sequence length="522" mass="61081">MIKLIGILGKFLPNGWTRILDQERVNYQYITELTNLNQLGVIIIARGLQSQEASIIRNYLTNGGRVLTDFIRLKTLLSDFHYSPTKFRYIIPTLRSPLFLNVNSIDIGQQGLAVNDERPNLYSQTYGKGKIIALPFSLDLAFSNTRTQPKFFYYPSKTKLPYEQVACVSRGELRRLVVNCLRQLLFEQGCYYVHLWYYPNRFNTCFTFRVDTDFSPFPEIGSVLKLAEENKLSFTWFINTRAQAKDLAKFSSWQRSGQDIQLHCFQHNVFPDYARNYANLSRGKDALWAVGIKPIGFAGPFGEWNENLASGLEALDFKYSSEFGLGYDDLPFYPVVKGKKSNVLQIPIHPICVGRLLQAGFNFNEIFLYFKHYINSHYAMREPIMIYDHPHRINQMLQLFDTLFKWIKSMKDIWLTNFTQFMEWWKQRESVNYDTIIQNGQIEISTKDEDKTFFLHIIRPSGDETFIPLRNGSYSLDQLTWTKPPQPIILADGIERIRKGELMLRIKELVNTWHRRLKGQRH</sequence>
<organism evidence="2">
    <name type="scientific">candidate division WOR-3 bacterium</name>
    <dbReference type="NCBI Taxonomy" id="2052148"/>
    <lineage>
        <taxon>Bacteria</taxon>
        <taxon>Bacteria division WOR-3</taxon>
    </lineage>
</organism>
<dbReference type="Gene3D" id="3.20.20.370">
    <property type="entry name" value="Glycoside hydrolase/deacetylase"/>
    <property type="match status" value="1"/>
</dbReference>
<comment type="caution">
    <text evidence="2">The sequence shown here is derived from an EMBL/GenBank/DDBJ whole genome shotgun (WGS) entry which is preliminary data.</text>
</comment>
<dbReference type="GO" id="GO:0005975">
    <property type="term" value="P:carbohydrate metabolic process"/>
    <property type="evidence" value="ECO:0007669"/>
    <property type="project" value="InterPro"/>
</dbReference>
<name>A0A7C6EDN0_UNCW3</name>
<dbReference type="InterPro" id="IPR011330">
    <property type="entry name" value="Glyco_hydro/deAcase_b/a-brl"/>
</dbReference>
<reference evidence="2" key="1">
    <citation type="journal article" date="2020" name="mSystems">
        <title>Genome- and Community-Level Interaction Insights into Carbon Utilization and Element Cycling Functions of Hydrothermarchaeota in Hydrothermal Sediment.</title>
        <authorList>
            <person name="Zhou Z."/>
            <person name="Liu Y."/>
            <person name="Xu W."/>
            <person name="Pan J."/>
            <person name="Luo Z.H."/>
            <person name="Li M."/>
        </authorList>
    </citation>
    <scope>NUCLEOTIDE SEQUENCE [LARGE SCALE GENOMIC DNA]</scope>
    <source>
        <strain evidence="2">SpSt-876</strain>
    </source>
</reference>
<dbReference type="Pfam" id="PF01522">
    <property type="entry name" value="Polysacc_deac_1"/>
    <property type="match status" value="1"/>
</dbReference>
<dbReference type="SUPFAM" id="SSF88713">
    <property type="entry name" value="Glycoside hydrolase/deacetylase"/>
    <property type="match status" value="1"/>
</dbReference>
<dbReference type="GO" id="GO:0016810">
    <property type="term" value="F:hydrolase activity, acting on carbon-nitrogen (but not peptide) bonds"/>
    <property type="evidence" value="ECO:0007669"/>
    <property type="project" value="InterPro"/>
</dbReference>
<feature type="domain" description="NodB homology" evidence="1">
    <location>
        <begin position="223"/>
        <end position="319"/>
    </location>
</feature>